<dbReference type="InterPro" id="IPR045266">
    <property type="entry name" value="DOH_DOMON"/>
</dbReference>
<dbReference type="Gene3D" id="2.60.40.1210">
    <property type="entry name" value="Cellobiose dehydrogenase, cytochrome domain"/>
    <property type="match status" value="1"/>
</dbReference>
<feature type="signal peptide" evidence="4">
    <location>
        <begin position="1"/>
        <end position="18"/>
    </location>
</feature>
<dbReference type="AlphaFoldDB" id="A0AAE0VQP9"/>
<comment type="caution">
    <text evidence="6">The sequence shown here is derived from an EMBL/GenBank/DDBJ whole genome shotgun (WGS) entry which is preliminary data.</text>
</comment>
<evidence type="ECO:0000313" key="7">
    <source>
        <dbReference type="Proteomes" id="UP001195483"/>
    </source>
</evidence>
<dbReference type="SUPFAM" id="SSF49742">
    <property type="entry name" value="PHM/PNGase F"/>
    <property type="match status" value="1"/>
</dbReference>
<name>A0AAE0VQP9_9BIVA</name>
<dbReference type="GO" id="GO:0005615">
    <property type="term" value="C:extracellular space"/>
    <property type="evidence" value="ECO:0007669"/>
    <property type="project" value="TreeGrafter"/>
</dbReference>
<organism evidence="6 7">
    <name type="scientific">Potamilus streckersoni</name>
    <dbReference type="NCBI Taxonomy" id="2493646"/>
    <lineage>
        <taxon>Eukaryota</taxon>
        <taxon>Metazoa</taxon>
        <taxon>Spiralia</taxon>
        <taxon>Lophotrochozoa</taxon>
        <taxon>Mollusca</taxon>
        <taxon>Bivalvia</taxon>
        <taxon>Autobranchia</taxon>
        <taxon>Heteroconchia</taxon>
        <taxon>Palaeoheterodonta</taxon>
        <taxon>Unionida</taxon>
        <taxon>Unionoidea</taxon>
        <taxon>Unionidae</taxon>
        <taxon>Ambleminae</taxon>
        <taxon>Lampsilini</taxon>
        <taxon>Potamilus</taxon>
    </lineage>
</organism>
<dbReference type="FunFam" id="2.60.40.1210:FF:000001">
    <property type="entry name" value="Monooxygenase, DBH-like 1, like"/>
    <property type="match status" value="1"/>
</dbReference>
<dbReference type="CDD" id="cd09631">
    <property type="entry name" value="DOMON_DOH"/>
    <property type="match status" value="1"/>
</dbReference>
<dbReference type="GO" id="GO:0005507">
    <property type="term" value="F:copper ion binding"/>
    <property type="evidence" value="ECO:0007669"/>
    <property type="project" value="InterPro"/>
</dbReference>
<proteinExistence type="predicted"/>
<dbReference type="SUPFAM" id="SSF49344">
    <property type="entry name" value="CBD9-like"/>
    <property type="match status" value="1"/>
</dbReference>
<feature type="chain" id="PRO_5042011869" description="DOMON domain-containing protein" evidence="4">
    <location>
        <begin position="19"/>
        <end position="274"/>
    </location>
</feature>
<dbReference type="InterPro" id="IPR008977">
    <property type="entry name" value="PHM/PNGase_F_dom_sf"/>
</dbReference>
<evidence type="ECO:0000256" key="2">
    <source>
        <dbReference type="ARBA" id="ARBA00022729"/>
    </source>
</evidence>
<comment type="subcellular location">
    <subcellularLocation>
        <location evidence="1">Membrane</location>
    </subcellularLocation>
</comment>
<reference evidence="6" key="3">
    <citation type="submission" date="2023-05" db="EMBL/GenBank/DDBJ databases">
        <authorList>
            <person name="Smith C.H."/>
        </authorList>
    </citation>
    <scope>NUCLEOTIDE SEQUENCE</scope>
    <source>
        <strain evidence="6">CHS0354</strain>
        <tissue evidence="6">Mantle</tissue>
    </source>
</reference>
<dbReference type="Gene3D" id="2.60.120.310">
    <property type="entry name" value="Copper type II, ascorbate-dependent monooxygenase, N-terminal domain"/>
    <property type="match status" value="1"/>
</dbReference>
<keyword evidence="2 4" id="KW-0732">Signal</keyword>
<evidence type="ECO:0000256" key="4">
    <source>
        <dbReference type="SAM" id="SignalP"/>
    </source>
</evidence>
<accession>A0AAE0VQP9</accession>
<dbReference type="SMART" id="SM00664">
    <property type="entry name" value="DoH"/>
    <property type="match status" value="1"/>
</dbReference>
<dbReference type="Proteomes" id="UP001195483">
    <property type="component" value="Unassembled WGS sequence"/>
</dbReference>
<dbReference type="GO" id="GO:0006589">
    <property type="term" value="P:octopamine biosynthetic process"/>
    <property type="evidence" value="ECO:0007669"/>
    <property type="project" value="TreeGrafter"/>
</dbReference>
<evidence type="ECO:0000256" key="3">
    <source>
        <dbReference type="ARBA" id="ARBA00023136"/>
    </source>
</evidence>
<sequence length="274" mass="30715">MANYFIVALGVVSYLAVAKGLLRVTPTEPFNYSIQVDTSGNYLLFWKFNDTHITFEVHVKTHGYVGFGLSDNGKMYPADIVVGWVEDGVTHFKDYHTTAHAPPVVDKHQDWFLLHGEENDSGTVLKFVRALDTCDKVEDKKIEDGTIRLIYSYHPRDPASNDSLLYHGPEDRGTKSLSLLSVSSVSSARSSADTDIKTYDFLNGNFLIPPADTTYNCRVFRMPNIGGKHHMIKTFYYPDHVGVSVGAPDDPDTYFMETHYDNPAKKSGSTIYLV</sequence>
<dbReference type="GO" id="GO:0042421">
    <property type="term" value="P:norepinephrine biosynthetic process"/>
    <property type="evidence" value="ECO:0007669"/>
    <property type="project" value="TreeGrafter"/>
</dbReference>
<reference evidence="6" key="1">
    <citation type="journal article" date="2021" name="Genome Biol. Evol.">
        <title>A High-Quality Reference Genome for a Parasitic Bivalve with Doubly Uniparental Inheritance (Bivalvia: Unionida).</title>
        <authorList>
            <person name="Smith C.H."/>
        </authorList>
    </citation>
    <scope>NUCLEOTIDE SEQUENCE</scope>
    <source>
        <strain evidence="6">CHS0354</strain>
    </source>
</reference>
<dbReference type="GO" id="GO:0030667">
    <property type="term" value="C:secretory granule membrane"/>
    <property type="evidence" value="ECO:0007669"/>
    <property type="project" value="TreeGrafter"/>
</dbReference>
<dbReference type="InterPro" id="IPR000945">
    <property type="entry name" value="DBH-like"/>
</dbReference>
<evidence type="ECO:0000259" key="5">
    <source>
        <dbReference type="PROSITE" id="PS50836"/>
    </source>
</evidence>
<dbReference type="PANTHER" id="PTHR10157:SF23">
    <property type="entry name" value="MOXD1 HOMOLOG 1"/>
    <property type="match status" value="1"/>
</dbReference>
<dbReference type="GO" id="GO:0042420">
    <property type="term" value="P:dopamine catabolic process"/>
    <property type="evidence" value="ECO:0007669"/>
    <property type="project" value="TreeGrafter"/>
</dbReference>
<protein>
    <recommendedName>
        <fullName evidence="5">DOMON domain-containing protein</fullName>
    </recommendedName>
</protein>
<evidence type="ECO:0000313" key="6">
    <source>
        <dbReference type="EMBL" id="KAK3586456.1"/>
    </source>
</evidence>
<dbReference type="GO" id="GO:0004500">
    <property type="term" value="F:dopamine beta-monooxygenase activity"/>
    <property type="evidence" value="ECO:0007669"/>
    <property type="project" value="InterPro"/>
</dbReference>
<dbReference type="PROSITE" id="PS50836">
    <property type="entry name" value="DOMON"/>
    <property type="match status" value="1"/>
</dbReference>
<gene>
    <name evidence="6" type="ORF">CHS0354_001839</name>
</gene>
<reference evidence="6" key="2">
    <citation type="journal article" date="2021" name="Genome Biol. Evol.">
        <title>Developing a high-quality reference genome for a parasitic bivalve with doubly uniparental inheritance (Bivalvia: Unionida).</title>
        <authorList>
            <person name="Smith C.H."/>
        </authorList>
    </citation>
    <scope>NUCLEOTIDE SEQUENCE</scope>
    <source>
        <strain evidence="6">CHS0354</strain>
        <tissue evidence="6">Mantle</tissue>
    </source>
</reference>
<evidence type="ECO:0000256" key="1">
    <source>
        <dbReference type="ARBA" id="ARBA00004370"/>
    </source>
</evidence>
<dbReference type="InterPro" id="IPR036939">
    <property type="entry name" value="Cu2_ascorb_mOase_N_sf"/>
</dbReference>
<dbReference type="EMBL" id="JAEAOA010000175">
    <property type="protein sequence ID" value="KAK3586456.1"/>
    <property type="molecule type" value="Genomic_DNA"/>
</dbReference>
<keyword evidence="7" id="KW-1185">Reference proteome</keyword>
<feature type="domain" description="DOMON" evidence="5">
    <location>
        <begin position="40"/>
        <end position="154"/>
    </location>
</feature>
<dbReference type="PANTHER" id="PTHR10157">
    <property type="entry name" value="DOPAMINE BETA HYDROXYLASE RELATED"/>
    <property type="match status" value="1"/>
</dbReference>
<dbReference type="Pfam" id="PF03351">
    <property type="entry name" value="DOMON"/>
    <property type="match status" value="1"/>
</dbReference>
<keyword evidence="3" id="KW-0472">Membrane</keyword>
<dbReference type="InterPro" id="IPR005018">
    <property type="entry name" value="DOMON_domain"/>
</dbReference>